<name>A0A7T7XQL8_9SPIR</name>
<evidence type="ECO:0000313" key="2">
    <source>
        <dbReference type="Proteomes" id="UP000595917"/>
    </source>
</evidence>
<evidence type="ECO:0000313" key="1">
    <source>
        <dbReference type="EMBL" id="QQO10627.1"/>
    </source>
</evidence>
<organism evidence="1 2">
    <name type="scientific">Breznakiella homolactica</name>
    <dbReference type="NCBI Taxonomy" id="2798577"/>
    <lineage>
        <taxon>Bacteria</taxon>
        <taxon>Pseudomonadati</taxon>
        <taxon>Spirochaetota</taxon>
        <taxon>Spirochaetia</taxon>
        <taxon>Spirochaetales</taxon>
        <taxon>Breznakiellaceae</taxon>
        <taxon>Breznakiella</taxon>
    </lineage>
</organism>
<dbReference type="AlphaFoldDB" id="A0A7T7XQL8"/>
<dbReference type="GO" id="GO:0019441">
    <property type="term" value="P:L-tryptophan catabolic process to kynurenine"/>
    <property type="evidence" value="ECO:0007669"/>
    <property type="project" value="InterPro"/>
</dbReference>
<dbReference type="Pfam" id="PF04199">
    <property type="entry name" value="Cyclase"/>
    <property type="match status" value="2"/>
</dbReference>
<dbReference type="PANTHER" id="PTHR31118">
    <property type="entry name" value="CYCLASE-LIKE PROTEIN 2"/>
    <property type="match status" value="1"/>
</dbReference>
<dbReference type="SUPFAM" id="SSF102198">
    <property type="entry name" value="Putative cyclase"/>
    <property type="match status" value="2"/>
</dbReference>
<reference evidence="1" key="1">
    <citation type="submission" date="2021-01" db="EMBL/GenBank/DDBJ databases">
        <title>Description of Breznakiella homolactica.</title>
        <authorList>
            <person name="Song Y."/>
            <person name="Brune A."/>
        </authorList>
    </citation>
    <scope>NUCLEOTIDE SEQUENCE</scope>
    <source>
        <strain evidence="1">RmG30</strain>
    </source>
</reference>
<dbReference type="EMBL" id="CP067089">
    <property type="protein sequence ID" value="QQO10627.1"/>
    <property type="molecule type" value="Genomic_DNA"/>
</dbReference>
<sequence>MLRRKIDLSIRVTAKNYYQRTFPPRFPDFEITGPERGRVVMQNTCRLEPYHLDGHPDEVYMDIIMGHSTPHTHVDVFMHDWYTMFEDIPRESRWVQRDVSQLPTQEIIGEASIIDISDVPAGSPISLGFFKSRAQHIQRGDMVFVKTGHAQRYEEAKKTGKTHLDLSVITPEIVEWLADEKKMRVYGHDAVINGNFKYWMKSEQVCYRKGVLMIDRMAHLDRVEGGTRVFANVGICLKMADVDDSPARVTVLLGLDNLAEQKAVDLYDPVLISASEVESGYPFERSEPFELKGDVMKRLRIKNFHVPMAEYDMEEDGWCGFKAFSNHVGTHIVIPSLPMAGREIPADKRWNLSCADSNKLFGSTCVVNAWAVGPRQNVTAKILEKYASHIRAGDIVVLRTGFTDDYYLREDFLTYTPGFAKDAVQWLIDKGIKMLVTDTASIEPAPYAGSPVAKENTWALFSNGIPAVLCAADMWRLQHPRSLAFVSPMALAGLNASPCRVLIIEEYK</sequence>
<dbReference type="RefSeq" id="WP_215627932.1">
    <property type="nucleotide sequence ID" value="NZ_CP067089.2"/>
</dbReference>
<protein>
    <submittedName>
        <fullName evidence="1">Cyclase family protein</fullName>
    </submittedName>
</protein>
<dbReference type="GO" id="GO:0004061">
    <property type="term" value="F:arylformamidase activity"/>
    <property type="evidence" value="ECO:0007669"/>
    <property type="project" value="InterPro"/>
</dbReference>
<dbReference type="Proteomes" id="UP000595917">
    <property type="component" value="Chromosome"/>
</dbReference>
<gene>
    <name evidence="1" type="ORF">JFL75_06845</name>
</gene>
<accession>A0A7T7XQL8</accession>
<dbReference type="PANTHER" id="PTHR31118:SF12">
    <property type="entry name" value="CYCLASE-LIKE PROTEIN 2"/>
    <property type="match status" value="1"/>
</dbReference>
<dbReference type="KEGG" id="bhc:JFL75_06845"/>
<dbReference type="InterPro" id="IPR037175">
    <property type="entry name" value="KFase_sf"/>
</dbReference>
<dbReference type="Gene3D" id="3.50.30.50">
    <property type="entry name" value="Putative cyclase"/>
    <property type="match status" value="2"/>
</dbReference>
<proteinExistence type="predicted"/>
<keyword evidence="2" id="KW-1185">Reference proteome</keyword>
<dbReference type="InterPro" id="IPR007325">
    <property type="entry name" value="KFase/CYL"/>
</dbReference>